<evidence type="ECO:0000256" key="2">
    <source>
        <dbReference type="SAM" id="SignalP"/>
    </source>
</evidence>
<dbReference type="PANTHER" id="PTHR13024:SF1">
    <property type="entry name" value="MICROSOMAL TRIGLYCERIDE TRANSFER PROTEIN LARGE SUBUNIT"/>
    <property type="match status" value="1"/>
</dbReference>
<dbReference type="InterPro" id="IPR015819">
    <property type="entry name" value="Lipid_transp_b-sht_shell"/>
</dbReference>
<dbReference type="InterPro" id="IPR015816">
    <property type="entry name" value="Vitellinogen_b-sht_N"/>
</dbReference>
<feature type="domain" description="Vitellogenin" evidence="3">
    <location>
        <begin position="30"/>
        <end position="220"/>
    </location>
</feature>
<dbReference type="InterPro" id="IPR001747">
    <property type="entry name" value="Vitellogenin_N"/>
</dbReference>
<evidence type="ECO:0000313" key="4">
    <source>
        <dbReference type="EMBL" id="KAJ8346153.1"/>
    </source>
</evidence>
<dbReference type="Pfam" id="PF01347">
    <property type="entry name" value="Vitellogenin_N"/>
    <property type="match status" value="1"/>
</dbReference>
<gene>
    <name evidence="4" type="ORF">SKAU_G00303460</name>
</gene>
<evidence type="ECO:0000256" key="1">
    <source>
        <dbReference type="ARBA" id="ARBA00022729"/>
    </source>
</evidence>
<keyword evidence="1 2" id="KW-0732">Signal</keyword>
<feature type="chain" id="PRO_5040393384" description="Vitellogenin domain-containing protein" evidence="2">
    <location>
        <begin position="19"/>
        <end position="319"/>
    </location>
</feature>
<dbReference type="AlphaFoldDB" id="A0A9Q1INH8"/>
<accession>A0A9Q1INH8</accession>
<sequence length="319" mass="35316">MLKLALIFLCALSSSVSASAKGGPRLGGGQLHKYRYSTEVLLDRARRSAGGSAGYRISSAVDISLAWRNPSSRDHQLLRVTISDVKIESATPRPDKDNIFLDTPTQRILGTANLAALERPFLVHLKLGKVKGLYSYQNELTAIRNLKRGVAGLLQLQLTSGKTQEVDASGRCMVQYTAGTDHVTRVKAVDTCKTLETGFSTHSQVLGVSGKSSSVTEFTLEDGFVKTRRFRGDARPVRQHPQLCRRQSRVQTNFDTEKVKTKCRTCPTLWEYWQGMRKQFEPENLSKADASRGFLSLIHIIRKATKEGHPQKAVLVTSA</sequence>
<name>A0A9Q1INH8_SYNKA</name>
<dbReference type="OrthoDB" id="5865932at2759"/>
<dbReference type="Gene3D" id="2.30.230.10">
    <property type="entry name" value="Lipovitellin, beta-sheet shell regions, chain A"/>
    <property type="match status" value="1"/>
</dbReference>
<evidence type="ECO:0000259" key="3">
    <source>
        <dbReference type="Pfam" id="PF01347"/>
    </source>
</evidence>
<dbReference type="FunFam" id="2.30.230.10:FF:000001">
    <property type="entry name" value="Microsomal triglyceride transfer protein large subunit"/>
    <property type="match status" value="1"/>
</dbReference>
<keyword evidence="5" id="KW-1185">Reference proteome</keyword>
<dbReference type="EMBL" id="JAINUF010000012">
    <property type="protein sequence ID" value="KAJ8346153.1"/>
    <property type="molecule type" value="Genomic_DNA"/>
</dbReference>
<dbReference type="PANTHER" id="PTHR13024">
    <property type="entry name" value="MICROSOMAL TRIGLYCERIDE TRANSFER PROTEIN, LARGE SUBUNIT"/>
    <property type="match status" value="1"/>
</dbReference>
<dbReference type="Proteomes" id="UP001152622">
    <property type="component" value="Chromosome 12"/>
</dbReference>
<dbReference type="GO" id="GO:0042157">
    <property type="term" value="P:lipoprotein metabolic process"/>
    <property type="evidence" value="ECO:0007669"/>
    <property type="project" value="TreeGrafter"/>
</dbReference>
<dbReference type="GO" id="GO:0042632">
    <property type="term" value="P:cholesterol homeostasis"/>
    <property type="evidence" value="ECO:0007669"/>
    <property type="project" value="TreeGrafter"/>
</dbReference>
<organism evidence="4 5">
    <name type="scientific">Synaphobranchus kaupii</name>
    <name type="common">Kaup's arrowtooth eel</name>
    <dbReference type="NCBI Taxonomy" id="118154"/>
    <lineage>
        <taxon>Eukaryota</taxon>
        <taxon>Metazoa</taxon>
        <taxon>Chordata</taxon>
        <taxon>Craniata</taxon>
        <taxon>Vertebrata</taxon>
        <taxon>Euteleostomi</taxon>
        <taxon>Actinopterygii</taxon>
        <taxon>Neopterygii</taxon>
        <taxon>Teleostei</taxon>
        <taxon>Anguilliformes</taxon>
        <taxon>Synaphobranchidae</taxon>
        <taxon>Synaphobranchus</taxon>
    </lineage>
</organism>
<feature type="signal peptide" evidence="2">
    <location>
        <begin position="1"/>
        <end position="18"/>
    </location>
</feature>
<protein>
    <recommendedName>
        <fullName evidence="3">Vitellogenin domain-containing protein</fullName>
    </recommendedName>
</protein>
<comment type="caution">
    <text evidence="4">The sequence shown here is derived from an EMBL/GenBank/DDBJ whole genome shotgun (WGS) entry which is preliminary data.</text>
</comment>
<evidence type="ECO:0000313" key="5">
    <source>
        <dbReference type="Proteomes" id="UP001152622"/>
    </source>
</evidence>
<dbReference type="GO" id="GO:0005794">
    <property type="term" value="C:Golgi apparatus"/>
    <property type="evidence" value="ECO:0007669"/>
    <property type="project" value="TreeGrafter"/>
</dbReference>
<proteinExistence type="predicted"/>
<dbReference type="GO" id="GO:0005548">
    <property type="term" value="F:phospholipid transporter activity"/>
    <property type="evidence" value="ECO:0007669"/>
    <property type="project" value="InterPro"/>
</dbReference>
<dbReference type="InterPro" id="IPR039988">
    <property type="entry name" value="MTTP"/>
</dbReference>
<dbReference type="GO" id="GO:0005783">
    <property type="term" value="C:endoplasmic reticulum"/>
    <property type="evidence" value="ECO:0007669"/>
    <property type="project" value="TreeGrafter"/>
</dbReference>
<dbReference type="SUPFAM" id="SSF56968">
    <property type="entry name" value="Lipovitellin-phosvitin complex, beta-sheet shell regions"/>
    <property type="match status" value="1"/>
</dbReference>
<reference evidence="4" key="1">
    <citation type="journal article" date="2023" name="Science">
        <title>Genome structures resolve the early diversification of teleost fishes.</title>
        <authorList>
            <person name="Parey E."/>
            <person name="Louis A."/>
            <person name="Montfort J."/>
            <person name="Bouchez O."/>
            <person name="Roques C."/>
            <person name="Iampietro C."/>
            <person name="Lluch J."/>
            <person name="Castinel A."/>
            <person name="Donnadieu C."/>
            <person name="Desvignes T."/>
            <person name="Floi Bucao C."/>
            <person name="Jouanno E."/>
            <person name="Wen M."/>
            <person name="Mejri S."/>
            <person name="Dirks R."/>
            <person name="Jansen H."/>
            <person name="Henkel C."/>
            <person name="Chen W.J."/>
            <person name="Zahm M."/>
            <person name="Cabau C."/>
            <person name="Klopp C."/>
            <person name="Thompson A.W."/>
            <person name="Robinson-Rechavi M."/>
            <person name="Braasch I."/>
            <person name="Lecointre G."/>
            <person name="Bobe J."/>
            <person name="Postlethwait J.H."/>
            <person name="Berthelot C."/>
            <person name="Roest Crollius H."/>
            <person name="Guiguen Y."/>
        </authorList>
    </citation>
    <scope>NUCLEOTIDE SEQUENCE</scope>
    <source>
        <strain evidence="4">WJC10195</strain>
    </source>
</reference>
<dbReference type="GO" id="GO:0016323">
    <property type="term" value="C:basolateral plasma membrane"/>
    <property type="evidence" value="ECO:0007669"/>
    <property type="project" value="TreeGrafter"/>
</dbReference>